<feature type="transmembrane region" description="Helical" evidence="1">
    <location>
        <begin position="12"/>
        <end position="30"/>
    </location>
</feature>
<dbReference type="AlphaFoldDB" id="A0A1F7FJX5"/>
<evidence type="ECO:0000256" key="1">
    <source>
        <dbReference type="SAM" id="Phobius"/>
    </source>
</evidence>
<proteinExistence type="predicted"/>
<name>A0A1F7FJX5_UNCRA</name>
<protein>
    <recommendedName>
        <fullName evidence="4">Right handed beta helix domain-containing protein</fullName>
    </recommendedName>
</protein>
<reference evidence="2 3" key="1">
    <citation type="journal article" date="2016" name="Nat. Commun.">
        <title>Thousands of microbial genomes shed light on interconnected biogeochemical processes in an aquifer system.</title>
        <authorList>
            <person name="Anantharaman K."/>
            <person name="Brown C.T."/>
            <person name="Hug L.A."/>
            <person name="Sharon I."/>
            <person name="Castelle C.J."/>
            <person name="Probst A.J."/>
            <person name="Thomas B.C."/>
            <person name="Singh A."/>
            <person name="Wilkins M.J."/>
            <person name="Karaoz U."/>
            <person name="Brodie E.L."/>
            <person name="Williams K.H."/>
            <person name="Hubbard S.S."/>
            <person name="Banfield J.F."/>
        </authorList>
    </citation>
    <scope>NUCLEOTIDE SEQUENCE [LARGE SCALE GENOMIC DNA]</scope>
</reference>
<evidence type="ECO:0008006" key="4">
    <source>
        <dbReference type="Google" id="ProtNLM"/>
    </source>
</evidence>
<organism evidence="2 3">
    <name type="scientific">Candidatus Raymondbacteria bacterium RIFOXYD12_FULL_49_13</name>
    <dbReference type="NCBI Taxonomy" id="1817890"/>
    <lineage>
        <taxon>Bacteria</taxon>
        <taxon>Raymondiibacteriota</taxon>
    </lineage>
</organism>
<dbReference type="EMBL" id="MFYX01000018">
    <property type="protein sequence ID" value="OGK06881.1"/>
    <property type="molecule type" value="Genomic_DNA"/>
</dbReference>
<evidence type="ECO:0000313" key="2">
    <source>
        <dbReference type="EMBL" id="OGK06881.1"/>
    </source>
</evidence>
<dbReference type="InterPro" id="IPR011050">
    <property type="entry name" value="Pectin_lyase_fold/virulence"/>
</dbReference>
<gene>
    <name evidence="2" type="ORF">A2519_11520</name>
</gene>
<dbReference type="Proteomes" id="UP000179243">
    <property type="component" value="Unassembled WGS sequence"/>
</dbReference>
<dbReference type="InterPro" id="IPR006626">
    <property type="entry name" value="PbH1"/>
</dbReference>
<evidence type="ECO:0000313" key="3">
    <source>
        <dbReference type="Proteomes" id="UP000179243"/>
    </source>
</evidence>
<dbReference type="Gene3D" id="2.160.20.10">
    <property type="entry name" value="Single-stranded right-handed beta-helix, Pectin lyase-like"/>
    <property type="match status" value="1"/>
</dbReference>
<accession>A0A1F7FJX5</accession>
<sequence length="531" mass="57396">MKKMPFIHQANFLMVIIAIFPIAIGSYMTWDGKTVPLLPPPPGNAVVCSTAIQLYMALRTQTTGKTILLKDGTYNTGTLEPLRLDSSHITIRGLSGDPTKVVINGNGFESCTNVDEEMFMLYTSHTTFADITIAESRCHGIKFQGGKCDSTLVHNVRFYNICERAIKCPGDAPNPPRSTGTVIRYCHFEDTKIPSPSLCGVHFNGEYIAGMDVMDADSWVVHDCVFRNIRGANGDGRGGIFFWGGSSEIGNGFVCRNMVAERNTFVGCDRAIAYGNSSGVNDVEGGIIRNNFIVRGAGKAIEVDFCTDIQIYNNTVYSSDPTYSRAVWFESNFGGIDFKNNIVFGNVSGSPDSSSNNLIRNSSGDASTNWFTDRTNGDLHLTANATQAINTGASGLVVNDWDGHMRIVSVCDIGADEFGSTRAEKGRSGIDKAFGAITVLPNPFNPSTRIAGSLPRLAVFGESGRQLAVGGKYMEINIYTVHGKLVQRLPATSCQLSDGLIWDASDQPSGVYVVTIAVGNRQLSSMAILQK</sequence>
<keyword evidence="1" id="KW-0812">Transmembrane</keyword>
<dbReference type="InterPro" id="IPR012334">
    <property type="entry name" value="Pectin_lyas_fold"/>
</dbReference>
<keyword evidence="1" id="KW-1133">Transmembrane helix</keyword>
<dbReference type="SMART" id="SM00710">
    <property type="entry name" value="PbH1"/>
    <property type="match status" value="6"/>
</dbReference>
<keyword evidence="1" id="KW-0472">Membrane</keyword>
<comment type="caution">
    <text evidence="2">The sequence shown here is derived from an EMBL/GenBank/DDBJ whole genome shotgun (WGS) entry which is preliminary data.</text>
</comment>
<dbReference type="SUPFAM" id="SSF51126">
    <property type="entry name" value="Pectin lyase-like"/>
    <property type="match status" value="1"/>
</dbReference>